<proteinExistence type="predicted"/>
<reference evidence="7 8" key="1">
    <citation type="journal article" date="2023" name="Life. Sci Alliance">
        <title>Evolutionary insights into 3D genome organization and epigenetic landscape of Vigna mungo.</title>
        <authorList>
            <person name="Junaid A."/>
            <person name="Singh B."/>
            <person name="Bhatia S."/>
        </authorList>
    </citation>
    <scope>NUCLEOTIDE SEQUENCE [LARGE SCALE GENOMIC DNA]</scope>
    <source>
        <strain evidence="7">Urdbean</strain>
    </source>
</reference>
<feature type="domain" description="BED-type" evidence="6">
    <location>
        <begin position="13"/>
        <end position="70"/>
    </location>
</feature>
<evidence type="ECO:0000256" key="1">
    <source>
        <dbReference type="ARBA" id="ARBA00022723"/>
    </source>
</evidence>
<dbReference type="GO" id="GO:0003677">
    <property type="term" value="F:DNA binding"/>
    <property type="evidence" value="ECO:0007669"/>
    <property type="project" value="InterPro"/>
</dbReference>
<evidence type="ECO:0000313" key="8">
    <source>
        <dbReference type="Proteomes" id="UP001374535"/>
    </source>
</evidence>
<organism evidence="7 8">
    <name type="scientific">Vigna mungo</name>
    <name type="common">Black gram</name>
    <name type="synonym">Phaseolus mungo</name>
    <dbReference type="NCBI Taxonomy" id="3915"/>
    <lineage>
        <taxon>Eukaryota</taxon>
        <taxon>Viridiplantae</taxon>
        <taxon>Streptophyta</taxon>
        <taxon>Embryophyta</taxon>
        <taxon>Tracheophyta</taxon>
        <taxon>Spermatophyta</taxon>
        <taxon>Magnoliopsida</taxon>
        <taxon>eudicotyledons</taxon>
        <taxon>Gunneridae</taxon>
        <taxon>Pentapetalae</taxon>
        <taxon>rosids</taxon>
        <taxon>fabids</taxon>
        <taxon>Fabales</taxon>
        <taxon>Fabaceae</taxon>
        <taxon>Papilionoideae</taxon>
        <taxon>50 kb inversion clade</taxon>
        <taxon>NPAAA clade</taxon>
        <taxon>indigoferoid/millettioid clade</taxon>
        <taxon>Phaseoleae</taxon>
        <taxon>Vigna</taxon>
    </lineage>
</organism>
<protein>
    <recommendedName>
        <fullName evidence="6">BED-type domain-containing protein</fullName>
    </recommendedName>
</protein>
<dbReference type="Proteomes" id="UP001374535">
    <property type="component" value="Chromosome 7"/>
</dbReference>
<keyword evidence="2 4" id="KW-0863">Zinc-finger</keyword>
<evidence type="ECO:0000313" key="7">
    <source>
        <dbReference type="EMBL" id="WVZ04027.1"/>
    </source>
</evidence>
<dbReference type="AlphaFoldDB" id="A0AAQ3N7M1"/>
<evidence type="ECO:0000256" key="5">
    <source>
        <dbReference type="SAM" id="MobiDB-lite"/>
    </source>
</evidence>
<evidence type="ECO:0000256" key="4">
    <source>
        <dbReference type="PROSITE-ProRule" id="PRU00027"/>
    </source>
</evidence>
<feature type="region of interest" description="Disordered" evidence="5">
    <location>
        <begin position="94"/>
        <end position="132"/>
    </location>
</feature>
<dbReference type="EMBL" id="CP144694">
    <property type="protein sequence ID" value="WVZ04027.1"/>
    <property type="molecule type" value="Genomic_DNA"/>
</dbReference>
<name>A0AAQ3N7M1_VIGMU</name>
<feature type="region of interest" description="Disordered" evidence="5">
    <location>
        <begin position="1"/>
        <end position="20"/>
    </location>
</feature>
<evidence type="ECO:0000256" key="2">
    <source>
        <dbReference type="ARBA" id="ARBA00022771"/>
    </source>
</evidence>
<dbReference type="PANTHER" id="PTHR46951:SF2">
    <property type="entry name" value="BED-TYPE DOMAIN-CONTAINING PROTEIN"/>
    <property type="match status" value="1"/>
</dbReference>
<feature type="compositionally biased region" description="Basic and acidic residues" evidence="5">
    <location>
        <begin position="122"/>
        <end position="132"/>
    </location>
</feature>
<evidence type="ECO:0000256" key="3">
    <source>
        <dbReference type="ARBA" id="ARBA00022833"/>
    </source>
</evidence>
<dbReference type="InterPro" id="IPR003656">
    <property type="entry name" value="Znf_BED"/>
</dbReference>
<evidence type="ECO:0000259" key="6">
    <source>
        <dbReference type="PROSITE" id="PS50808"/>
    </source>
</evidence>
<gene>
    <name evidence="7" type="ORF">V8G54_024833</name>
</gene>
<dbReference type="GO" id="GO:0008270">
    <property type="term" value="F:zinc ion binding"/>
    <property type="evidence" value="ECO:0007669"/>
    <property type="project" value="UniProtKB-KW"/>
</dbReference>
<accession>A0AAQ3N7M1</accession>
<sequence>MMTNDQDRSRTSHRSDSDWKHCHPMDESIINITFCNYCGKVMKRGATRAKEHLTVKKGNVAACTKSPKNVREEFWKVYRKEIDSSFLNPGYSVANDNHESEDEVEVSTTSNDKGRNCGGRKGPMDIREEKKKEKLRQANIKGAWDKNLKSPVHRYIALFLYQAGLSFNLVRLKNFLDMIDAIGAYGRNLPTPTCHEIRVPLLSKEVDYTEKLLDHKLQWRKHGCSIMLDAWID</sequence>
<keyword evidence="8" id="KW-1185">Reference proteome</keyword>
<dbReference type="PANTHER" id="PTHR46951">
    <property type="entry name" value="BED-TYPE DOMAIN-CONTAINING PROTEIN"/>
    <property type="match status" value="1"/>
</dbReference>
<dbReference type="PROSITE" id="PS50808">
    <property type="entry name" value="ZF_BED"/>
    <property type="match status" value="1"/>
</dbReference>
<keyword evidence="1" id="KW-0479">Metal-binding</keyword>
<keyword evidence="3" id="KW-0862">Zinc</keyword>